<dbReference type="GO" id="GO:0006508">
    <property type="term" value="P:proteolysis"/>
    <property type="evidence" value="ECO:0007669"/>
    <property type="project" value="UniProtKB-KW"/>
</dbReference>
<feature type="region of interest" description="Disordered" evidence="13">
    <location>
        <begin position="449"/>
        <end position="479"/>
    </location>
</feature>
<gene>
    <name evidence="15" type="ORF">GQ43DRAFT_442787</name>
</gene>
<feature type="active site" evidence="10">
    <location>
        <position position="111"/>
    </location>
</feature>
<feature type="domain" description="Peptidase A1" evidence="14">
    <location>
        <begin position="93"/>
        <end position="402"/>
    </location>
</feature>
<dbReference type="PROSITE" id="PS51767">
    <property type="entry name" value="PEPTIDASE_A1"/>
    <property type="match status" value="1"/>
</dbReference>
<evidence type="ECO:0000256" key="1">
    <source>
        <dbReference type="ARBA" id="ARBA00004236"/>
    </source>
</evidence>
<dbReference type="FunFam" id="2.40.70.10:FF:000060">
    <property type="entry name" value="Aspartic-type endopeptidase ctsD"/>
    <property type="match status" value="1"/>
</dbReference>
<protein>
    <submittedName>
        <fullName evidence="15">Acid protease</fullName>
    </submittedName>
</protein>
<evidence type="ECO:0000313" key="15">
    <source>
        <dbReference type="EMBL" id="KAF2199084.1"/>
    </source>
</evidence>
<evidence type="ECO:0000256" key="8">
    <source>
        <dbReference type="ARBA" id="ARBA00023180"/>
    </source>
</evidence>
<evidence type="ECO:0000259" key="14">
    <source>
        <dbReference type="PROSITE" id="PS51767"/>
    </source>
</evidence>
<evidence type="ECO:0000256" key="9">
    <source>
        <dbReference type="ARBA" id="ARBA00023288"/>
    </source>
</evidence>
<comment type="subcellular location">
    <subcellularLocation>
        <location evidence="1">Cell membrane</location>
    </subcellularLocation>
</comment>
<evidence type="ECO:0000313" key="16">
    <source>
        <dbReference type="Proteomes" id="UP000799536"/>
    </source>
</evidence>
<dbReference type="Gene3D" id="2.40.70.10">
    <property type="entry name" value="Acid Proteases"/>
    <property type="match status" value="2"/>
</dbReference>
<name>A0A9P4JL04_9PLEO</name>
<feature type="active site" evidence="10">
    <location>
        <position position="297"/>
    </location>
</feature>
<dbReference type="InterPro" id="IPR021109">
    <property type="entry name" value="Peptidase_aspartic_dom_sf"/>
</dbReference>
<accession>A0A9P4JL04</accession>
<evidence type="ECO:0000256" key="11">
    <source>
        <dbReference type="PIRSR" id="PIRSR601461-2"/>
    </source>
</evidence>
<dbReference type="Proteomes" id="UP000799536">
    <property type="component" value="Unassembled WGS sequence"/>
</dbReference>
<keyword evidence="7" id="KW-0472">Membrane</keyword>
<dbReference type="CDD" id="cd05471">
    <property type="entry name" value="pepsin_like"/>
    <property type="match status" value="1"/>
</dbReference>
<dbReference type="SUPFAM" id="SSF50630">
    <property type="entry name" value="Acid proteases"/>
    <property type="match status" value="1"/>
</dbReference>
<dbReference type="GO" id="GO:0004190">
    <property type="term" value="F:aspartic-type endopeptidase activity"/>
    <property type="evidence" value="ECO:0007669"/>
    <property type="project" value="UniProtKB-KW"/>
</dbReference>
<keyword evidence="8" id="KW-0325">Glycoprotein</keyword>
<keyword evidence="11" id="KW-1015">Disulfide bond</keyword>
<dbReference type="InterPro" id="IPR034164">
    <property type="entry name" value="Pepsin-like_dom"/>
</dbReference>
<dbReference type="AlphaFoldDB" id="A0A9P4JL04"/>
<dbReference type="Pfam" id="PF00026">
    <property type="entry name" value="Asp"/>
    <property type="match status" value="1"/>
</dbReference>
<dbReference type="EMBL" id="ML994097">
    <property type="protein sequence ID" value="KAF2199084.1"/>
    <property type="molecule type" value="Genomic_DNA"/>
</dbReference>
<dbReference type="PRINTS" id="PR00792">
    <property type="entry name" value="PEPSIN"/>
</dbReference>
<evidence type="ECO:0000256" key="2">
    <source>
        <dbReference type="ARBA" id="ARBA00007447"/>
    </source>
</evidence>
<dbReference type="InterPro" id="IPR001461">
    <property type="entry name" value="Aspartic_peptidase_A1"/>
</dbReference>
<dbReference type="PANTHER" id="PTHR47966:SF75">
    <property type="entry name" value="ENDOPEPTIDASE (CTSD), PUTATIVE (AFU_ORTHOLOGUE AFUA_4G07040)-RELATED"/>
    <property type="match status" value="1"/>
</dbReference>
<feature type="disulfide bond" evidence="11">
    <location>
        <begin position="124"/>
        <end position="129"/>
    </location>
</feature>
<comment type="similarity">
    <text evidence="2 12">Belongs to the peptidase A1 family.</text>
</comment>
<keyword evidence="6 12" id="KW-0378">Hydrolase</keyword>
<sequence length="511" mass="54183">MYISTSTIAACLPLAPIVSAFYPLEQEWFSSSRARAEPRDLPSNEQDAQYGTVTLPLRRAPIRRENRYNISPANNPKKKNSVALVQDGSDNSYMVPVKFGTSEKEYYLLLDSAASNTWVMGQDCKSDACGSHNTYGPTDSKSLKASNTPFSVAYGTGTVRGDIATDTLHISSFSPTFSFGLATNVSHDFNNYPMDGIMGVGRGDKEAVTTDATGIMSILKAQGFIKQNLYGLHMSRSKDGLNDGEVNFGDVNTDRFDGEINYSPAKDNEIGYWAIDIEGAGVGGQKLNMKGKSVIIDSGTSWILIPPADANALHRLIPGSSSAGENFRIPCDTKEALQLIFNGITYNIPAADWIGPDMGSGNCRSNVLGRSTFGEDKWLVGDTFMKNVYTVFDYEKDRVGFGVKGMKEAGTQSVSSATATRSTSDDSTVTTSTYTGAISAGLGVLPTSAATSRKGTGTGTETRTAMASQAPAASGSTSASNVPASGAGQICAQSVALPGVFIGMVVLFSFV</sequence>
<comment type="caution">
    <text evidence="15">The sequence shown here is derived from an EMBL/GenBank/DDBJ whole genome shotgun (WGS) entry which is preliminary data.</text>
</comment>
<evidence type="ECO:0000256" key="5">
    <source>
        <dbReference type="ARBA" id="ARBA00022750"/>
    </source>
</evidence>
<dbReference type="GO" id="GO:0005886">
    <property type="term" value="C:plasma membrane"/>
    <property type="evidence" value="ECO:0007669"/>
    <property type="project" value="UniProtKB-SubCell"/>
</dbReference>
<proteinExistence type="inferred from homology"/>
<keyword evidence="4 12" id="KW-0645">Protease</keyword>
<evidence type="ECO:0000256" key="13">
    <source>
        <dbReference type="SAM" id="MobiDB-lite"/>
    </source>
</evidence>
<dbReference type="PANTHER" id="PTHR47966">
    <property type="entry name" value="BETA-SITE APP-CLEAVING ENZYME, ISOFORM A-RELATED"/>
    <property type="match status" value="1"/>
</dbReference>
<keyword evidence="5 12" id="KW-0064">Aspartyl protease</keyword>
<evidence type="ECO:0000256" key="12">
    <source>
        <dbReference type="RuleBase" id="RU000454"/>
    </source>
</evidence>
<dbReference type="InterPro" id="IPR001969">
    <property type="entry name" value="Aspartic_peptidase_AS"/>
</dbReference>
<keyword evidence="3" id="KW-1003">Cell membrane</keyword>
<evidence type="ECO:0000256" key="4">
    <source>
        <dbReference type="ARBA" id="ARBA00022670"/>
    </source>
</evidence>
<dbReference type="PROSITE" id="PS00141">
    <property type="entry name" value="ASP_PROTEASE"/>
    <property type="match status" value="1"/>
</dbReference>
<evidence type="ECO:0000256" key="10">
    <source>
        <dbReference type="PIRSR" id="PIRSR601461-1"/>
    </source>
</evidence>
<reference evidence="15" key="1">
    <citation type="journal article" date="2020" name="Stud. Mycol.">
        <title>101 Dothideomycetes genomes: a test case for predicting lifestyles and emergence of pathogens.</title>
        <authorList>
            <person name="Haridas S."/>
            <person name="Albert R."/>
            <person name="Binder M."/>
            <person name="Bloem J."/>
            <person name="Labutti K."/>
            <person name="Salamov A."/>
            <person name="Andreopoulos B."/>
            <person name="Baker S."/>
            <person name="Barry K."/>
            <person name="Bills G."/>
            <person name="Bluhm B."/>
            <person name="Cannon C."/>
            <person name="Castanera R."/>
            <person name="Culley D."/>
            <person name="Daum C."/>
            <person name="Ezra D."/>
            <person name="Gonzalez J."/>
            <person name="Henrissat B."/>
            <person name="Kuo A."/>
            <person name="Liang C."/>
            <person name="Lipzen A."/>
            <person name="Lutzoni F."/>
            <person name="Magnuson J."/>
            <person name="Mondo S."/>
            <person name="Nolan M."/>
            <person name="Ohm R."/>
            <person name="Pangilinan J."/>
            <person name="Park H.-J."/>
            <person name="Ramirez L."/>
            <person name="Alfaro M."/>
            <person name="Sun H."/>
            <person name="Tritt A."/>
            <person name="Yoshinaga Y."/>
            <person name="Zwiers L.-H."/>
            <person name="Turgeon B."/>
            <person name="Goodwin S."/>
            <person name="Spatafora J."/>
            <person name="Crous P."/>
            <person name="Grigoriev I."/>
        </authorList>
    </citation>
    <scope>NUCLEOTIDE SEQUENCE</scope>
    <source>
        <strain evidence="15">ATCC 74209</strain>
    </source>
</reference>
<dbReference type="InterPro" id="IPR033121">
    <property type="entry name" value="PEPTIDASE_A1"/>
</dbReference>
<keyword evidence="9" id="KW-0449">Lipoprotein</keyword>
<evidence type="ECO:0000256" key="7">
    <source>
        <dbReference type="ARBA" id="ARBA00023136"/>
    </source>
</evidence>
<dbReference type="OrthoDB" id="660550at2759"/>
<evidence type="ECO:0000256" key="3">
    <source>
        <dbReference type="ARBA" id="ARBA00022475"/>
    </source>
</evidence>
<keyword evidence="16" id="KW-1185">Reference proteome</keyword>
<organism evidence="15 16">
    <name type="scientific">Delitschia confertaspora ATCC 74209</name>
    <dbReference type="NCBI Taxonomy" id="1513339"/>
    <lineage>
        <taxon>Eukaryota</taxon>
        <taxon>Fungi</taxon>
        <taxon>Dikarya</taxon>
        <taxon>Ascomycota</taxon>
        <taxon>Pezizomycotina</taxon>
        <taxon>Dothideomycetes</taxon>
        <taxon>Pleosporomycetidae</taxon>
        <taxon>Pleosporales</taxon>
        <taxon>Delitschiaceae</taxon>
        <taxon>Delitschia</taxon>
    </lineage>
</organism>
<evidence type="ECO:0000256" key="6">
    <source>
        <dbReference type="ARBA" id="ARBA00022801"/>
    </source>
</evidence>